<dbReference type="EMBL" id="JBHRVD010000001">
    <property type="protein sequence ID" value="MFC3325372.1"/>
    <property type="molecule type" value="Genomic_DNA"/>
</dbReference>
<protein>
    <submittedName>
        <fullName evidence="1">N-formylglutamate amidohydrolase</fullName>
    </submittedName>
</protein>
<organism evidence="1 2">
    <name type="scientific">Mesorhizobium cantuariense</name>
    <dbReference type="NCBI Taxonomy" id="1300275"/>
    <lineage>
        <taxon>Bacteria</taxon>
        <taxon>Pseudomonadati</taxon>
        <taxon>Pseudomonadota</taxon>
        <taxon>Alphaproteobacteria</taxon>
        <taxon>Hyphomicrobiales</taxon>
        <taxon>Phyllobacteriaceae</taxon>
        <taxon>Mesorhizobium</taxon>
    </lineage>
</organism>
<evidence type="ECO:0000313" key="2">
    <source>
        <dbReference type="Proteomes" id="UP001595648"/>
    </source>
</evidence>
<dbReference type="InterPro" id="IPR011227">
    <property type="entry name" value="UCP029730"/>
</dbReference>
<reference evidence="2" key="1">
    <citation type="journal article" date="2019" name="Int. J. Syst. Evol. Microbiol.">
        <title>The Global Catalogue of Microorganisms (GCM) 10K type strain sequencing project: providing services to taxonomists for standard genome sequencing and annotation.</title>
        <authorList>
            <consortium name="The Broad Institute Genomics Platform"/>
            <consortium name="The Broad Institute Genome Sequencing Center for Infectious Disease"/>
            <person name="Wu L."/>
            <person name="Ma J."/>
        </authorList>
    </citation>
    <scope>NUCLEOTIDE SEQUENCE [LARGE SCALE GENOMIC DNA]</scope>
    <source>
        <strain evidence="2">ICMP 19515</strain>
    </source>
</reference>
<dbReference type="Proteomes" id="UP001595648">
    <property type="component" value="Unassembled WGS sequence"/>
</dbReference>
<dbReference type="PIRSF" id="PIRSF029730">
    <property type="entry name" value="UCP029730"/>
    <property type="match status" value="1"/>
</dbReference>
<name>A0ABV7MVA2_9HYPH</name>
<gene>
    <name evidence="1" type="ORF">ACFOJ9_26910</name>
</gene>
<dbReference type="RefSeq" id="WP_378983064.1">
    <property type="nucleotide sequence ID" value="NZ_JBHRVD010000001.1"/>
</dbReference>
<comment type="caution">
    <text evidence="1">The sequence shown here is derived from an EMBL/GenBank/DDBJ whole genome shotgun (WGS) entry which is preliminary data.</text>
</comment>
<accession>A0ABV7MVA2</accession>
<dbReference type="Pfam" id="PF05013">
    <property type="entry name" value="FGase"/>
    <property type="match status" value="1"/>
</dbReference>
<dbReference type="Gene3D" id="3.40.630.40">
    <property type="entry name" value="Zn-dependent exopeptidases"/>
    <property type="match status" value="1"/>
</dbReference>
<sequence>MEKARPASLASSDTVRVTNPGGSSPFVLTCDHASNFLPAEFGTLGLAAEDLSRHIAWDPGALPVARRMAQALDATLVETRISRLVVDCNRPLDAPDLVPPVSETTAIPGNTGLSEKQRAARVALSWQPFHAAIEHVVEDRLARGQATRLVSVHSFTPVYKGRNRPWHIGIIHDEDRRLAAPLISALKRLAGITVGVNEPYSPADRVYFTLERHARSRGLPCAMIEIRNDEIAGETGQRKWADLLTGIFSDLEPDDEAVHSRSHSVGKSVQSAS</sequence>
<dbReference type="InterPro" id="IPR007709">
    <property type="entry name" value="N-FG_amidohydro"/>
</dbReference>
<keyword evidence="2" id="KW-1185">Reference proteome</keyword>
<proteinExistence type="predicted"/>
<evidence type="ECO:0000313" key="1">
    <source>
        <dbReference type="EMBL" id="MFC3325372.1"/>
    </source>
</evidence>
<dbReference type="SUPFAM" id="SSF53187">
    <property type="entry name" value="Zn-dependent exopeptidases"/>
    <property type="match status" value="1"/>
</dbReference>